<dbReference type="PANTHER" id="PTHR46847:SF1">
    <property type="entry name" value="D-ALLOSE-BINDING PERIPLASMIC PROTEIN-RELATED"/>
    <property type="match status" value="1"/>
</dbReference>
<evidence type="ECO:0000256" key="3">
    <source>
        <dbReference type="ARBA" id="ARBA00022729"/>
    </source>
</evidence>
<dbReference type="EMBL" id="JAANOU010000001">
    <property type="protein sequence ID" value="NIH78472.1"/>
    <property type="molecule type" value="Genomic_DNA"/>
</dbReference>
<evidence type="ECO:0000256" key="1">
    <source>
        <dbReference type="ARBA" id="ARBA00004196"/>
    </source>
</evidence>
<evidence type="ECO:0000256" key="4">
    <source>
        <dbReference type="SAM" id="SignalP"/>
    </source>
</evidence>
<comment type="similarity">
    <text evidence="2">Belongs to the bacterial solute-binding protein 2 family.</text>
</comment>
<keyword evidence="7" id="KW-1185">Reference proteome</keyword>
<feature type="chain" id="PRO_5046993554" evidence="4">
    <location>
        <begin position="28"/>
        <end position="390"/>
    </location>
</feature>
<keyword evidence="3 4" id="KW-0732">Signal</keyword>
<dbReference type="Gene3D" id="3.40.50.2300">
    <property type="match status" value="2"/>
</dbReference>
<dbReference type="Proteomes" id="UP000754495">
    <property type="component" value="Unassembled WGS sequence"/>
</dbReference>
<gene>
    <name evidence="6" type="ORF">FHX46_001002</name>
</gene>
<name>A0ABX0SRB9_9PSEU</name>
<evidence type="ECO:0000313" key="7">
    <source>
        <dbReference type="Proteomes" id="UP000754495"/>
    </source>
</evidence>
<comment type="subcellular location">
    <subcellularLocation>
        <location evidence="1">Cell envelope</location>
    </subcellularLocation>
</comment>
<reference evidence="6 7" key="1">
    <citation type="submission" date="2020-03" db="EMBL/GenBank/DDBJ databases">
        <title>Sequencing the genomes of 1000 actinobacteria strains.</title>
        <authorList>
            <person name="Klenk H.-P."/>
        </authorList>
    </citation>
    <scope>NUCLEOTIDE SEQUENCE [LARGE SCALE GENOMIC DNA]</scope>
    <source>
        <strain evidence="6 7">DSM 45668</strain>
    </source>
</reference>
<dbReference type="PROSITE" id="PS51257">
    <property type="entry name" value="PROKAR_LIPOPROTEIN"/>
    <property type="match status" value="1"/>
</dbReference>
<proteinExistence type="inferred from homology"/>
<comment type="caution">
    <text evidence="6">The sequence shown here is derived from an EMBL/GenBank/DDBJ whole genome shotgun (WGS) entry which is preliminary data.</text>
</comment>
<dbReference type="InterPro" id="IPR028082">
    <property type="entry name" value="Peripla_BP_I"/>
</dbReference>
<sequence length="390" mass="41744">MRRHHRARLLWPLLTAVLATACGTVSTAGNTADTVRSDDPRVAEARRTVAEAMNVPEFTLDAPVIDAAKARGKRIAHIPGTSQLAYQQNITAALKKTAARLGIEFIDFSVNGTPADWAKALDTAITQRPDVILVDSPDPGLLVPQLTRAKAAGIQVVSGLLYQSQDTVPENVRGLLSAVVTKPFRQAGALQATYAFSQLGDKLKPLVLSTPDFLGSRFGEQGITESLGQLCPGGCRPTFIRLPSTQWDKFRTEVQSALNRDPSLNYILPLYDNMALPVVSGLLAQGRTGTTPIATYNGTPAALDLVRSGGIGMDIGESLDWYAMAMFDQCLRLLVGAQPVASGDERTPLRIFTKDNVAETGVPATPANGYGTGYLDGYAKLWSVPAEALR</sequence>
<dbReference type="RefSeq" id="WP_167111077.1">
    <property type="nucleotide sequence ID" value="NZ_JAANOU010000001.1"/>
</dbReference>
<feature type="domain" description="Periplasmic binding protein" evidence="5">
    <location>
        <begin position="75"/>
        <end position="336"/>
    </location>
</feature>
<evidence type="ECO:0000313" key="6">
    <source>
        <dbReference type="EMBL" id="NIH78472.1"/>
    </source>
</evidence>
<dbReference type="CDD" id="cd01536">
    <property type="entry name" value="PBP1_ABC_sugar_binding-like"/>
    <property type="match status" value="1"/>
</dbReference>
<protein>
    <submittedName>
        <fullName evidence="6">Ribose transport system substrate-binding protein</fullName>
    </submittedName>
</protein>
<feature type="signal peptide" evidence="4">
    <location>
        <begin position="1"/>
        <end position="27"/>
    </location>
</feature>
<dbReference type="Pfam" id="PF13407">
    <property type="entry name" value="Peripla_BP_4"/>
    <property type="match status" value="1"/>
</dbReference>
<evidence type="ECO:0000259" key="5">
    <source>
        <dbReference type="Pfam" id="PF13407"/>
    </source>
</evidence>
<evidence type="ECO:0000256" key="2">
    <source>
        <dbReference type="ARBA" id="ARBA00007639"/>
    </source>
</evidence>
<dbReference type="SUPFAM" id="SSF53822">
    <property type="entry name" value="Periplasmic binding protein-like I"/>
    <property type="match status" value="1"/>
</dbReference>
<dbReference type="InterPro" id="IPR025997">
    <property type="entry name" value="SBP_2_dom"/>
</dbReference>
<dbReference type="PANTHER" id="PTHR46847">
    <property type="entry name" value="D-ALLOSE-BINDING PERIPLASMIC PROTEIN-RELATED"/>
    <property type="match status" value="1"/>
</dbReference>
<organism evidence="6 7">
    <name type="scientific">Amycolatopsis viridis</name>
    <dbReference type="NCBI Taxonomy" id="185678"/>
    <lineage>
        <taxon>Bacteria</taxon>
        <taxon>Bacillati</taxon>
        <taxon>Actinomycetota</taxon>
        <taxon>Actinomycetes</taxon>
        <taxon>Pseudonocardiales</taxon>
        <taxon>Pseudonocardiaceae</taxon>
        <taxon>Amycolatopsis</taxon>
    </lineage>
</organism>
<accession>A0ABX0SRB9</accession>